<dbReference type="PRINTS" id="PR00463">
    <property type="entry name" value="EP450I"/>
</dbReference>
<organism evidence="13 14">
    <name type="scientific">Asparagus officinalis</name>
    <name type="common">Garden asparagus</name>
    <dbReference type="NCBI Taxonomy" id="4686"/>
    <lineage>
        <taxon>Eukaryota</taxon>
        <taxon>Viridiplantae</taxon>
        <taxon>Streptophyta</taxon>
        <taxon>Embryophyta</taxon>
        <taxon>Tracheophyta</taxon>
        <taxon>Spermatophyta</taxon>
        <taxon>Magnoliopsida</taxon>
        <taxon>Liliopsida</taxon>
        <taxon>Asparagales</taxon>
        <taxon>Asparagaceae</taxon>
        <taxon>Asparagoideae</taxon>
        <taxon>Asparagus</taxon>
    </lineage>
</organism>
<dbReference type="Proteomes" id="UP000243459">
    <property type="component" value="Chromosome 1"/>
</dbReference>
<feature type="signal peptide" evidence="12">
    <location>
        <begin position="1"/>
        <end position="16"/>
    </location>
</feature>
<dbReference type="SUPFAM" id="SSF48264">
    <property type="entry name" value="Cytochrome P450"/>
    <property type="match status" value="1"/>
</dbReference>
<dbReference type="CDD" id="cd11075">
    <property type="entry name" value="CYP77_89"/>
    <property type="match status" value="1"/>
</dbReference>
<evidence type="ECO:0000256" key="10">
    <source>
        <dbReference type="PIRSR" id="PIRSR602401-1"/>
    </source>
</evidence>
<dbReference type="PRINTS" id="PR00385">
    <property type="entry name" value="P450"/>
</dbReference>
<proteinExistence type="inferred from homology"/>
<dbReference type="InterPro" id="IPR001128">
    <property type="entry name" value="Cyt_P450"/>
</dbReference>
<evidence type="ECO:0000256" key="11">
    <source>
        <dbReference type="RuleBase" id="RU000461"/>
    </source>
</evidence>
<comment type="cofactor">
    <cofactor evidence="10">
        <name>heme</name>
        <dbReference type="ChEBI" id="CHEBI:30413"/>
    </cofactor>
</comment>
<evidence type="ECO:0000256" key="9">
    <source>
        <dbReference type="ARBA" id="ARBA00023136"/>
    </source>
</evidence>
<dbReference type="InterPro" id="IPR002401">
    <property type="entry name" value="Cyt_P450_E_grp-I"/>
</dbReference>
<protein>
    <recommendedName>
        <fullName evidence="15">Cytochrome P450</fullName>
    </recommendedName>
</protein>
<keyword evidence="6 11" id="KW-0560">Oxidoreductase</keyword>
<dbReference type="GO" id="GO:0016709">
    <property type="term" value="F:oxidoreductase activity, acting on paired donors, with incorporation or reduction of molecular oxygen, NAD(P)H as one donor, and incorporation of one atom of oxygen"/>
    <property type="evidence" value="ECO:0007669"/>
    <property type="project" value="TreeGrafter"/>
</dbReference>
<evidence type="ECO:0000256" key="6">
    <source>
        <dbReference type="ARBA" id="ARBA00023002"/>
    </source>
</evidence>
<dbReference type="GO" id="GO:0005506">
    <property type="term" value="F:iron ion binding"/>
    <property type="evidence" value="ECO:0007669"/>
    <property type="project" value="InterPro"/>
</dbReference>
<keyword evidence="2 10" id="KW-0349">Heme</keyword>
<dbReference type="PANTHER" id="PTHR24298">
    <property type="entry name" value="FLAVONOID 3'-MONOOXYGENASE-RELATED"/>
    <property type="match status" value="1"/>
</dbReference>
<sequence length="520" mass="60018">MESWILVLLSLTLTLSLPFLLSKLNPKAPSLPPGPSTIAFFAKNIIFKKKSLFELEQVIHDLHKTYGPIMSLRTPSHPNIFIEDREIAHQALVQLGSAIADRPPLKEPMIYLTCNGHDINTSPHGPLWRLLRRNLTSEMLHPSSVKKFAPARSWAFKLLVSKLNARGGEEEEEEEEEDRENEVIPVKKFSFTMFCLLVAMCFGQKLDEEEIEEIRDIQYSLLFLFVRFNLFAVLPRVMKVLFRRKWNQIVGIRRRQAEIFNPLIRARKERKLKGDKGEFLPYCYVDSLLDLEIPEEGGRKLSEDEIVNLCHEFLSGGTETTSAGLEWIMAEIVKHQEVQRKLAEEIERVIPANEEIKEEDLQKMPYLKAVVVEGLRRHPPAHFILPHRAARDVKLNNYLIPKGSEIHTNVVQLGWDEKVWEDPMEFKPERFIKGNGDFSDEVVDITGSREIKMMPFGAGRRICPGYGLAMLHLEYFVANLVRKFEWRTAEGQEVDLTEGFEITTVMKNPLRAQIFHRGNK</sequence>
<keyword evidence="12" id="KW-0732">Signal</keyword>
<evidence type="ECO:0000256" key="12">
    <source>
        <dbReference type="SAM" id="SignalP"/>
    </source>
</evidence>
<reference evidence="14" key="1">
    <citation type="journal article" date="2017" name="Nat. Commun.">
        <title>The asparagus genome sheds light on the origin and evolution of a young Y chromosome.</title>
        <authorList>
            <person name="Harkess A."/>
            <person name="Zhou J."/>
            <person name="Xu C."/>
            <person name="Bowers J.E."/>
            <person name="Van der Hulst R."/>
            <person name="Ayyampalayam S."/>
            <person name="Mercati F."/>
            <person name="Riccardi P."/>
            <person name="McKain M.R."/>
            <person name="Kakrana A."/>
            <person name="Tang H."/>
            <person name="Ray J."/>
            <person name="Groenendijk J."/>
            <person name="Arikit S."/>
            <person name="Mathioni S.M."/>
            <person name="Nakano M."/>
            <person name="Shan H."/>
            <person name="Telgmann-Rauber A."/>
            <person name="Kanno A."/>
            <person name="Yue Z."/>
            <person name="Chen H."/>
            <person name="Li W."/>
            <person name="Chen Y."/>
            <person name="Xu X."/>
            <person name="Zhang Y."/>
            <person name="Luo S."/>
            <person name="Chen H."/>
            <person name="Gao J."/>
            <person name="Mao Z."/>
            <person name="Pires J.C."/>
            <person name="Luo M."/>
            <person name="Kudrna D."/>
            <person name="Wing R.A."/>
            <person name="Meyers B.C."/>
            <person name="Yi K."/>
            <person name="Kong H."/>
            <person name="Lavrijsen P."/>
            <person name="Sunseri F."/>
            <person name="Falavigna A."/>
            <person name="Ye Y."/>
            <person name="Leebens-Mack J.H."/>
            <person name="Chen G."/>
        </authorList>
    </citation>
    <scope>NUCLEOTIDE SEQUENCE [LARGE SCALE GENOMIC DNA]</scope>
    <source>
        <strain evidence="14">cv. DH0086</strain>
    </source>
</reference>
<evidence type="ECO:0000256" key="5">
    <source>
        <dbReference type="ARBA" id="ARBA00022989"/>
    </source>
</evidence>
<gene>
    <name evidence="13" type="ORF">A4U43_C01F14210</name>
</gene>
<keyword evidence="4 10" id="KW-0479">Metal-binding</keyword>
<dbReference type="OMA" id="RILFWKR"/>
<evidence type="ECO:0000313" key="14">
    <source>
        <dbReference type="Proteomes" id="UP000243459"/>
    </source>
</evidence>
<keyword evidence="8 11" id="KW-0503">Monooxygenase</keyword>
<dbReference type="PROSITE" id="PS00086">
    <property type="entry name" value="CYTOCHROME_P450"/>
    <property type="match status" value="1"/>
</dbReference>
<feature type="chain" id="PRO_5024424891" description="Cytochrome P450" evidence="12">
    <location>
        <begin position="17"/>
        <end position="520"/>
    </location>
</feature>
<dbReference type="InterPro" id="IPR036396">
    <property type="entry name" value="Cyt_P450_sf"/>
</dbReference>
<evidence type="ECO:0000256" key="3">
    <source>
        <dbReference type="ARBA" id="ARBA00022692"/>
    </source>
</evidence>
<dbReference type="FunFam" id="1.10.630.10:FF:000012">
    <property type="entry name" value="Cytochrome P450 family protein"/>
    <property type="match status" value="1"/>
</dbReference>
<dbReference type="Pfam" id="PF00067">
    <property type="entry name" value="p450"/>
    <property type="match status" value="1"/>
</dbReference>
<dbReference type="OrthoDB" id="1055148at2759"/>
<dbReference type="Gramene" id="ONK80130">
    <property type="protein sequence ID" value="ONK80130"/>
    <property type="gene ID" value="A4U43_C01F14210"/>
</dbReference>
<dbReference type="PANTHER" id="PTHR24298:SF800">
    <property type="entry name" value="CYTOCHROME P450 89A2-RELATED"/>
    <property type="match status" value="1"/>
</dbReference>
<keyword evidence="7 10" id="KW-0408">Iron</keyword>
<evidence type="ECO:0000256" key="4">
    <source>
        <dbReference type="ARBA" id="ARBA00022723"/>
    </source>
</evidence>
<evidence type="ECO:0000256" key="7">
    <source>
        <dbReference type="ARBA" id="ARBA00023004"/>
    </source>
</evidence>
<accession>A0A5P1FTX0</accession>
<evidence type="ECO:0000313" key="13">
    <source>
        <dbReference type="EMBL" id="ONK80130.1"/>
    </source>
</evidence>
<dbReference type="InterPro" id="IPR017972">
    <property type="entry name" value="Cyt_P450_CS"/>
</dbReference>
<evidence type="ECO:0000256" key="8">
    <source>
        <dbReference type="ARBA" id="ARBA00023033"/>
    </source>
</evidence>
<feature type="binding site" description="axial binding residue" evidence="10">
    <location>
        <position position="463"/>
    </location>
    <ligand>
        <name>heme</name>
        <dbReference type="ChEBI" id="CHEBI:30413"/>
    </ligand>
    <ligandPart>
        <name>Fe</name>
        <dbReference type="ChEBI" id="CHEBI:18248"/>
    </ligandPart>
</feature>
<evidence type="ECO:0000256" key="2">
    <source>
        <dbReference type="ARBA" id="ARBA00022617"/>
    </source>
</evidence>
<keyword evidence="3" id="KW-0812">Transmembrane</keyword>
<dbReference type="GO" id="GO:0016020">
    <property type="term" value="C:membrane"/>
    <property type="evidence" value="ECO:0007669"/>
    <property type="project" value="UniProtKB-SubCell"/>
</dbReference>
<dbReference type="Gene3D" id="1.10.630.10">
    <property type="entry name" value="Cytochrome P450"/>
    <property type="match status" value="1"/>
</dbReference>
<dbReference type="AlphaFoldDB" id="A0A5P1FTX0"/>
<keyword evidence="14" id="KW-1185">Reference proteome</keyword>
<evidence type="ECO:0008006" key="15">
    <source>
        <dbReference type="Google" id="ProtNLM"/>
    </source>
</evidence>
<keyword evidence="5" id="KW-1133">Transmembrane helix</keyword>
<comment type="subcellular location">
    <subcellularLocation>
        <location evidence="1">Membrane</location>
        <topology evidence="1">Single-pass membrane protein</topology>
    </subcellularLocation>
</comment>
<keyword evidence="9" id="KW-0472">Membrane</keyword>
<dbReference type="InterPro" id="IPR051103">
    <property type="entry name" value="Plant_metabolite_P450s"/>
</dbReference>
<dbReference type="EMBL" id="CM007381">
    <property type="protein sequence ID" value="ONK80130.1"/>
    <property type="molecule type" value="Genomic_DNA"/>
</dbReference>
<evidence type="ECO:0000256" key="1">
    <source>
        <dbReference type="ARBA" id="ARBA00004167"/>
    </source>
</evidence>
<comment type="similarity">
    <text evidence="11">Belongs to the cytochrome P450 family.</text>
</comment>
<dbReference type="GO" id="GO:0020037">
    <property type="term" value="F:heme binding"/>
    <property type="evidence" value="ECO:0007669"/>
    <property type="project" value="InterPro"/>
</dbReference>
<name>A0A5P1FTX0_ASPOF</name>